<evidence type="ECO:0008006" key="4">
    <source>
        <dbReference type="Google" id="ProtNLM"/>
    </source>
</evidence>
<keyword evidence="1" id="KW-0812">Transmembrane</keyword>
<feature type="transmembrane region" description="Helical" evidence="1">
    <location>
        <begin position="12"/>
        <end position="34"/>
    </location>
</feature>
<feature type="transmembrane region" description="Helical" evidence="1">
    <location>
        <begin position="63"/>
        <end position="85"/>
    </location>
</feature>
<dbReference type="EMBL" id="BAAARV010000018">
    <property type="protein sequence ID" value="GAA2338779.1"/>
    <property type="molecule type" value="Genomic_DNA"/>
</dbReference>
<protein>
    <recommendedName>
        <fullName evidence="4">Transmembrane protein</fullName>
    </recommendedName>
</protein>
<dbReference type="RefSeq" id="WP_344612067.1">
    <property type="nucleotide sequence ID" value="NZ_BAAARV010000018.1"/>
</dbReference>
<sequence length="105" mass="10825">MSHNLSLALQAAWKVLLVGLVLGAGLPALFALGVRSLAWGTGGEAEVHADGTPGPKAQPFGTVLGWVCFVVVLLGVALGITFIVASGFGKVLSFEHVYPTIVNKK</sequence>
<keyword evidence="3" id="KW-1185">Reference proteome</keyword>
<name>A0ABN3FVY8_9ACTN</name>
<reference evidence="2 3" key="1">
    <citation type="journal article" date="2019" name="Int. J. Syst. Evol. Microbiol.">
        <title>The Global Catalogue of Microorganisms (GCM) 10K type strain sequencing project: providing services to taxonomists for standard genome sequencing and annotation.</title>
        <authorList>
            <consortium name="The Broad Institute Genomics Platform"/>
            <consortium name="The Broad Institute Genome Sequencing Center for Infectious Disease"/>
            <person name="Wu L."/>
            <person name="Ma J."/>
        </authorList>
    </citation>
    <scope>NUCLEOTIDE SEQUENCE [LARGE SCALE GENOMIC DNA]</scope>
    <source>
        <strain evidence="2 3">JCM 3272</strain>
    </source>
</reference>
<keyword evidence="1" id="KW-1133">Transmembrane helix</keyword>
<dbReference type="Proteomes" id="UP001501444">
    <property type="component" value="Unassembled WGS sequence"/>
</dbReference>
<accession>A0ABN3FVY8</accession>
<evidence type="ECO:0000313" key="3">
    <source>
        <dbReference type="Proteomes" id="UP001501444"/>
    </source>
</evidence>
<proteinExistence type="predicted"/>
<evidence type="ECO:0000313" key="2">
    <source>
        <dbReference type="EMBL" id="GAA2338779.1"/>
    </source>
</evidence>
<keyword evidence="1" id="KW-0472">Membrane</keyword>
<evidence type="ECO:0000256" key="1">
    <source>
        <dbReference type="SAM" id="Phobius"/>
    </source>
</evidence>
<comment type="caution">
    <text evidence="2">The sequence shown here is derived from an EMBL/GenBank/DDBJ whole genome shotgun (WGS) entry which is preliminary data.</text>
</comment>
<gene>
    <name evidence="2" type="ORF">GCM10010170_020640</name>
</gene>
<organism evidence="2 3">
    <name type="scientific">Dactylosporangium salmoneum</name>
    <dbReference type="NCBI Taxonomy" id="53361"/>
    <lineage>
        <taxon>Bacteria</taxon>
        <taxon>Bacillati</taxon>
        <taxon>Actinomycetota</taxon>
        <taxon>Actinomycetes</taxon>
        <taxon>Micromonosporales</taxon>
        <taxon>Micromonosporaceae</taxon>
        <taxon>Dactylosporangium</taxon>
    </lineage>
</organism>